<dbReference type="PANTHER" id="PTHR30429">
    <property type="entry name" value="D-METHIONINE-BINDING LIPOPROTEIN METQ"/>
    <property type="match status" value="1"/>
</dbReference>
<comment type="caution">
    <text evidence="8">The sequence shown here is derived from an EMBL/GenBank/DDBJ whole genome shotgun (WGS) entry which is preliminary data.</text>
</comment>
<keyword evidence="9" id="KW-1185">Reference proteome</keyword>
<gene>
    <name evidence="8" type="ORF">J2Z37_000256</name>
</gene>
<dbReference type="EMBL" id="JAGGKT010000001">
    <property type="protein sequence ID" value="MBP1930269.1"/>
    <property type="molecule type" value="Genomic_DNA"/>
</dbReference>
<feature type="chain" id="PRO_5045050678" description="Lipoprotein" evidence="7">
    <location>
        <begin position="23"/>
        <end position="281"/>
    </location>
</feature>
<organism evidence="8 9">
    <name type="scientific">Ammoniphilus resinae</name>
    <dbReference type="NCBI Taxonomy" id="861532"/>
    <lineage>
        <taxon>Bacteria</taxon>
        <taxon>Bacillati</taxon>
        <taxon>Bacillota</taxon>
        <taxon>Bacilli</taxon>
        <taxon>Bacillales</taxon>
        <taxon>Paenibacillaceae</taxon>
        <taxon>Aneurinibacillus group</taxon>
        <taxon>Ammoniphilus</taxon>
    </lineage>
</organism>
<evidence type="ECO:0000256" key="2">
    <source>
        <dbReference type="ARBA" id="ARBA00022729"/>
    </source>
</evidence>
<dbReference type="PANTHER" id="PTHR30429:SF0">
    <property type="entry name" value="METHIONINE-BINDING LIPOPROTEIN METQ"/>
    <property type="match status" value="1"/>
</dbReference>
<reference evidence="8 9" key="1">
    <citation type="submission" date="2021-03" db="EMBL/GenBank/DDBJ databases">
        <title>Genomic Encyclopedia of Type Strains, Phase IV (KMG-IV): sequencing the most valuable type-strain genomes for metagenomic binning, comparative biology and taxonomic classification.</title>
        <authorList>
            <person name="Goeker M."/>
        </authorList>
    </citation>
    <scope>NUCLEOTIDE SEQUENCE [LARGE SCALE GENOMIC DNA]</scope>
    <source>
        <strain evidence="8 9">DSM 24738</strain>
    </source>
</reference>
<evidence type="ECO:0000313" key="8">
    <source>
        <dbReference type="EMBL" id="MBP1930269.1"/>
    </source>
</evidence>
<dbReference type="PIRSF" id="PIRSF002854">
    <property type="entry name" value="MetQ"/>
    <property type="match status" value="1"/>
</dbReference>
<protein>
    <recommendedName>
        <fullName evidence="6">Lipoprotein</fullName>
    </recommendedName>
</protein>
<evidence type="ECO:0000256" key="3">
    <source>
        <dbReference type="ARBA" id="ARBA00023136"/>
    </source>
</evidence>
<evidence type="ECO:0000313" key="9">
    <source>
        <dbReference type="Proteomes" id="UP001519343"/>
    </source>
</evidence>
<keyword evidence="5 6" id="KW-0449">Lipoprotein</keyword>
<dbReference type="RefSeq" id="WP_209808147.1">
    <property type="nucleotide sequence ID" value="NZ_JAGGKT010000001.1"/>
</dbReference>
<dbReference type="Pfam" id="PF03180">
    <property type="entry name" value="Lipoprotein_9"/>
    <property type="match status" value="1"/>
</dbReference>
<evidence type="ECO:0000256" key="1">
    <source>
        <dbReference type="ARBA" id="ARBA00004635"/>
    </source>
</evidence>
<name>A0ABS4GJ36_9BACL</name>
<evidence type="ECO:0000256" key="5">
    <source>
        <dbReference type="ARBA" id="ARBA00023288"/>
    </source>
</evidence>
<feature type="signal peptide" evidence="7">
    <location>
        <begin position="1"/>
        <end position="22"/>
    </location>
</feature>
<dbReference type="PROSITE" id="PS51257">
    <property type="entry name" value="PROKAR_LIPOPROTEIN"/>
    <property type="match status" value="1"/>
</dbReference>
<keyword evidence="2 7" id="KW-0732">Signal</keyword>
<proteinExistence type="inferred from homology"/>
<dbReference type="SUPFAM" id="SSF53850">
    <property type="entry name" value="Periplasmic binding protein-like II"/>
    <property type="match status" value="1"/>
</dbReference>
<comment type="subcellular location">
    <subcellularLocation>
        <location evidence="1">Membrane</location>
        <topology evidence="1">Lipid-anchor</topology>
    </subcellularLocation>
</comment>
<dbReference type="Proteomes" id="UP001519343">
    <property type="component" value="Unassembled WGS sequence"/>
</dbReference>
<keyword evidence="3" id="KW-0472">Membrane</keyword>
<dbReference type="Gene3D" id="3.40.190.10">
    <property type="entry name" value="Periplasmic binding protein-like II"/>
    <property type="match status" value="2"/>
</dbReference>
<keyword evidence="4" id="KW-0564">Palmitate</keyword>
<sequence>MKKIFSSAFALLLSVSLFTGCAQNNEEGNAQGNETAPAGEKVTLTVGASPVPHAEILQQVKPLLEKEGITLDIKEFTDYTLPNQALNDGQLDANFFQHVPYLESFNKEHGTKVAPSVAVHFEPIGVYAGKSKSLDDVKEGSTFAVPNDPTNEARALQLLQEQKLITLPEGAGLDVTAKDIQDNPKKIVIKEFDAAMIPRMLGEVDFAIINGNYAIDAGLKVKDALAAEDVNSLAAKTYANILAVREGEDREEVKKLEEALQSPEVKKFIEEKYEGSVVPMF</sequence>
<evidence type="ECO:0000256" key="4">
    <source>
        <dbReference type="ARBA" id="ARBA00023139"/>
    </source>
</evidence>
<comment type="similarity">
    <text evidence="6">Belongs to the nlpA lipoprotein family.</text>
</comment>
<evidence type="ECO:0000256" key="7">
    <source>
        <dbReference type="SAM" id="SignalP"/>
    </source>
</evidence>
<evidence type="ECO:0000256" key="6">
    <source>
        <dbReference type="PIRNR" id="PIRNR002854"/>
    </source>
</evidence>
<accession>A0ABS4GJ36</accession>
<dbReference type="InterPro" id="IPR004872">
    <property type="entry name" value="Lipoprotein_NlpA"/>
</dbReference>
<dbReference type="CDD" id="cd13597">
    <property type="entry name" value="PBP2_lipoprotein_Tp32"/>
    <property type="match status" value="1"/>
</dbReference>